<keyword evidence="7" id="KW-1185">Reference proteome</keyword>
<comment type="catalytic activity">
    <reaction evidence="3 4">
        <text>an N-terminal (5-L-glutamyl)-[peptide] + an alpha-amino acid = 5-L-glutamyl amino acid + an N-terminal L-alpha-aminoacyl-[peptide]</text>
        <dbReference type="Rhea" id="RHEA:23904"/>
        <dbReference type="Rhea" id="RHEA-COMP:9780"/>
        <dbReference type="Rhea" id="RHEA-COMP:9795"/>
        <dbReference type="ChEBI" id="CHEBI:77644"/>
        <dbReference type="ChEBI" id="CHEBI:78597"/>
        <dbReference type="ChEBI" id="CHEBI:78599"/>
        <dbReference type="ChEBI" id="CHEBI:78608"/>
        <dbReference type="EC" id="2.3.2.2"/>
    </reaction>
</comment>
<evidence type="ECO:0000256" key="4">
    <source>
        <dbReference type="RuleBase" id="RU368036"/>
    </source>
</evidence>
<dbReference type="InterPro" id="IPR029055">
    <property type="entry name" value="Ntn_hydrolases_N"/>
</dbReference>
<protein>
    <recommendedName>
        <fullName evidence="4">Glutathione hydrolase proenzyme</fullName>
        <ecNumber evidence="4">2.3.2.2</ecNumber>
        <ecNumber evidence="4">3.4.19.13</ecNumber>
    </recommendedName>
    <component>
        <recommendedName>
            <fullName evidence="4">Glutathione hydrolase large chain</fullName>
        </recommendedName>
    </component>
    <component>
        <recommendedName>
            <fullName evidence="4">Glutathione hydrolase small chain</fullName>
        </recommendedName>
    </component>
</protein>
<keyword evidence="4" id="KW-0317">Glutathione biosynthesis</keyword>
<evidence type="ECO:0000256" key="3">
    <source>
        <dbReference type="ARBA" id="ARBA00047417"/>
    </source>
</evidence>
<dbReference type="Proteomes" id="UP000199468">
    <property type="component" value="Unassembled WGS sequence"/>
</dbReference>
<organism evidence="6 7">
    <name type="scientific">Bosea robiniae</name>
    <dbReference type="NCBI Taxonomy" id="1036780"/>
    <lineage>
        <taxon>Bacteria</taxon>
        <taxon>Pseudomonadati</taxon>
        <taxon>Pseudomonadota</taxon>
        <taxon>Alphaproteobacteria</taxon>
        <taxon>Hyphomicrobiales</taxon>
        <taxon>Boseaceae</taxon>
        <taxon>Bosea</taxon>
    </lineage>
</organism>
<keyword evidence="4" id="KW-0808">Transferase</keyword>
<comment type="PTM">
    <text evidence="4">Cleaved by autocatalysis into a large and a small subunit.</text>
</comment>
<comment type="subunit">
    <text evidence="4">This enzyme consists of two polypeptide chains, which are synthesized in precursor form from a single polypeptide.</text>
</comment>
<dbReference type="PANTHER" id="PTHR43881">
    <property type="entry name" value="GAMMA-GLUTAMYLTRANSPEPTIDASE (AFU_ORTHOLOGUE AFUA_4G13580)"/>
    <property type="match status" value="1"/>
</dbReference>
<gene>
    <name evidence="6" type="ORF">SAMN05421844_105204</name>
</gene>
<dbReference type="NCBIfam" id="TIGR00066">
    <property type="entry name" value="g_glut_trans"/>
    <property type="match status" value="1"/>
</dbReference>
<comment type="catalytic activity">
    <reaction evidence="1 4">
        <text>an S-substituted glutathione + H2O = an S-substituted L-cysteinylglycine + L-glutamate</text>
        <dbReference type="Rhea" id="RHEA:59468"/>
        <dbReference type="ChEBI" id="CHEBI:15377"/>
        <dbReference type="ChEBI" id="CHEBI:29985"/>
        <dbReference type="ChEBI" id="CHEBI:90779"/>
        <dbReference type="ChEBI" id="CHEBI:143103"/>
        <dbReference type="EC" id="3.4.19.13"/>
    </reaction>
</comment>
<keyword evidence="4" id="KW-0865">Zymogen</keyword>
<sequence>MREAGLPSPRPARESVGGNKAPRSDGAAEVETSMSWGNRDFMVPGRPVAVGDRGMAATSHPASTLAAVDILRAGGNAIDAAIAAVAVQAVVDPHMTGIGGDCFAIYAPANGKMVAINGSGRSAAKAELGWFLGQGMTSIAADSPHAVTVPGAIDAWCRLVADHGSKSLEEIFSAAIRAAEEGFVVTPRVALDWAKARGRIEKHGLGNAVYLPGGNPPAVGDKMVHPALGNMLRRIAREGRSAFYEGELAEDMVGVLRAAGSLIGLDDFAASKPDYVDPIGADYRGHRLWECPPNGQGIAALLIARILEGFDMKDEKLSEADRIHLLAEASKAAYRQRDALVADPAVSPFDTDAFLSDPFVGRIRKEISLEKAAKPEAFDMPLHKDTIYLCVVDGQGNMVSFINSLFSAFGSGIYASKAGVMLQNRGSGFRLIEGHPNAIAPRKRPFHTIIPGMLAKDGKPIMPFGVMGGQYQSTGHAHFLSGILDRGFDPQQASDAPRSFAYDGKLSLETTIPASVAADLKARGHDVVWSEEPLGGCQAIWVDHKRGVMFGASDHRKDGFALAV</sequence>
<dbReference type="Pfam" id="PF01019">
    <property type="entry name" value="G_glu_transpept"/>
    <property type="match status" value="1"/>
</dbReference>
<accession>A0ABY0P1N6</accession>
<evidence type="ECO:0000256" key="5">
    <source>
        <dbReference type="SAM" id="MobiDB-lite"/>
    </source>
</evidence>
<comment type="pathway">
    <text evidence="4">Sulfur metabolism; glutathione metabolism.</text>
</comment>
<proteinExistence type="inferred from homology"/>
<evidence type="ECO:0000313" key="6">
    <source>
        <dbReference type="EMBL" id="SDG76419.1"/>
    </source>
</evidence>
<dbReference type="GO" id="GO:0016787">
    <property type="term" value="F:hydrolase activity"/>
    <property type="evidence" value="ECO:0007669"/>
    <property type="project" value="UniProtKB-KW"/>
</dbReference>
<comment type="caution">
    <text evidence="6">The sequence shown here is derived from an EMBL/GenBank/DDBJ whole genome shotgun (WGS) entry which is preliminary data.</text>
</comment>
<dbReference type="InterPro" id="IPR052896">
    <property type="entry name" value="GGT-like_enzyme"/>
</dbReference>
<keyword evidence="4 6" id="KW-0378">Hydrolase</keyword>
<dbReference type="Gene3D" id="1.10.246.130">
    <property type="match status" value="1"/>
</dbReference>
<dbReference type="SUPFAM" id="SSF56235">
    <property type="entry name" value="N-terminal nucleophile aminohydrolases (Ntn hydrolases)"/>
    <property type="match status" value="1"/>
</dbReference>
<name>A0ABY0P1N6_9HYPH</name>
<dbReference type="Gene3D" id="3.60.20.40">
    <property type="match status" value="1"/>
</dbReference>
<dbReference type="InterPro" id="IPR043137">
    <property type="entry name" value="GGT_ssub_C"/>
</dbReference>
<dbReference type="InterPro" id="IPR000101">
    <property type="entry name" value="GGT_peptidase"/>
</dbReference>
<dbReference type="EMBL" id="FNBZ01000005">
    <property type="protein sequence ID" value="SDG76419.1"/>
    <property type="molecule type" value="Genomic_DNA"/>
</dbReference>
<evidence type="ECO:0000256" key="2">
    <source>
        <dbReference type="ARBA" id="ARBA00001089"/>
    </source>
</evidence>
<reference evidence="6 7" key="1">
    <citation type="submission" date="2016-10" db="EMBL/GenBank/DDBJ databases">
        <authorList>
            <person name="Varghese N."/>
            <person name="Submissions S."/>
        </authorList>
    </citation>
    <scope>NUCLEOTIDE SEQUENCE [LARGE SCALE GENOMIC DNA]</scope>
    <source>
        <strain evidence="6 7">DSM 26672</strain>
    </source>
</reference>
<dbReference type="PRINTS" id="PR01210">
    <property type="entry name" value="GGTRANSPTASE"/>
</dbReference>
<dbReference type="InterPro" id="IPR043138">
    <property type="entry name" value="GGT_lsub"/>
</dbReference>
<dbReference type="EC" id="3.4.19.13" evidence="4"/>
<feature type="region of interest" description="Disordered" evidence="5">
    <location>
        <begin position="1"/>
        <end position="32"/>
    </location>
</feature>
<evidence type="ECO:0000313" key="7">
    <source>
        <dbReference type="Proteomes" id="UP000199468"/>
    </source>
</evidence>
<keyword evidence="4" id="KW-0012">Acyltransferase</keyword>
<dbReference type="PANTHER" id="PTHR43881:SF1">
    <property type="entry name" value="GAMMA-GLUTAMYLTRANSPEPTIDASE (AFU_ORTHOLOGUE AFUA_4G13580)"/>
    <property type="match status" value="1"/>
</dbReference>
<comment type="similarity">
    <text evidence="4">Belongs to the gamma-glutamyltransferase family.</text>
</comment>
<evidence type="ECO:0000256" key="1">
    <source>
        <dbReference type="ARBA" id="ARBA00001049"/>
    </source>
</evidence>
<dbReference type="EC" id="2.3.2.2" evidence="4"/>
<comment type="catalytic activity">
    <reaction evidence="2 4">
        <text>glutathione + H2O = L-cysteinylglycine + L-glutamate</text>
        <dbReference type="Rhea" id="RHEA:28807"/>
        <dbReference type="ChEBI" id="CHEBI:15377"/>
        <dbReference type="ChEBI" id="CHEBI:29985"/>
        <dbReference type="ChEBI" id="CHEBI:57925"/>
        <dbReference type="ChEBI" id="CHEBI:61694"/>
        <dbReference type="EC" id="3.4.19.13"/>
    </reaction>
</comment>